<sequence length="350" mass="38717">MTLCLAPLIAHIVAGVASPVYLHTKQPSWHDRVCHYNPTSIMWRYFAIIDRRIRAKTWNAADMAASNANFWTTKGWDGSEEMMDLSRSSCTKLPYRPRVSFLSGSAANTIITTLQGVQAVYALVIGLVNDDYSYTTSLATLFFPLSVLGLLRLPAAIYLSSDYSYIDGGALLADFTYDLPADLPSNQLLEPPPEVCIYGRPLYAMGLLEPPSTSASERFHPVNSWRGIIVRIGFLLVVLGITGLSLVYLLPRWALTEYTTSNLLSSIFYSIIMAVTSTVFGVYFCQVVSSGTTIIPCINSIWYKVYTFSLFALAGVLIIIMGLETRTTPCGKFTTYPKSIDEIICPSLQL</sequence>
<reference evidence="3" key="1">
    <citation type="journal article" date="2021" name="Nat. Commun.">
        <title>Genetic determinants of endophytism in the Arabidopsis root mycobiome.</title>
        <authorList>
            <person name="Mesny F."/>
            <person name="Miyauchi S."/>
            <person name="Thiergart T."/>
            <person name="Pickel B."/>
            <person name="Atanasova L."/>
            <person name="Karlsson M."/>
            <person name="Huettel B."/>
            <person name="Barry K.W."/>
            <person name="Haridas S."/>
            <person name="Chen C."/>
            <person name="Bauer D."/>
            <person name="Andreopoulos W."/>
            <person name="Pangilinan J."/>
            <person name="LaButti K."/>
            <person name="Riley R."/>
            <person name="Lipzen A."/>
            <person name="Clum A."/>
            <person name="Drula E."/>
            <person name="Henrissat B."/>
            <person name="Kohler A."/>
            <person name="Grigoriev I.V."/>
            <person name="Martin F.M."/>
            <person name="Hacquard S."/>
        </authorList>
    </citation>
    <scope>NUCLEOTIDE SEQUENCE</scope>
    <source>
        <strain evidence="3">MPI-CAGE-CH-0235</strain>
    </source>
</reference>
<protein>
    <recommendedName>
        <fullName evidence="5">Autophagy-related protein</fullName>
    </recommendedName>
</protein>
<keyword evidence="1" id="KW-0812">Transmembrane</keyword>
<evidence type="ECO:0008006" key="5">
    <source>
        <dbReference type="Google" id="ProtNLM"/>
    </source>
</evidence>
<evidence type="ECO:0000313" key="4">
    <source>
        <dbReference type="Proteomes" id="UP000813444"/>
    </source>
</evidence>
<feature type="signal peptide" evidence="2">
    <location>
        <begin position="1"/>
        <end position="17"/>
    </location>
</feature>
<dbReference type="OrthoDB" id="4586224at2759"/>
<evidence type="ECO:0000256" key="1">
    <source>
        <dbReference type="SAM" id="Phobius"/>
    </source>
</evidence>
<feature type="transmembrane region" description="Helical" evidence="1">
    <location>
        <begin position="263"/>
        <end position="284"/>
    </location>
</feature>
<dbReference type="EMBL" id="JAGPNK010000020">
    <property type="protein sequence ID" value="KAH7305049.1"/>
    <property type="molecule type" value="Genomic_DNA"/>
</dbReference>
<proteinExistence type="predicted"/>
<feature type="transmembrane region" description="Helical" evidence="1">
    <location>
        <begin position="305"/>
        <end position="323"/>
    </location>
</feature>
<gene>
    <name evidence="3" type="ORF">B0I35DRAFT_444706</name>
</gene>
<keyword evidence="4" id="KW-1185">Reference proteome</keyword>
<name>A0A8K0SJT1_9HYPO</name>
<accession>A0A8K0SJT1</accession>
<organism evidence="3 4">
    <name type="scientific">Stachybotrys elegans</name>
    <dbReference type="NCBI Taxonomy" id="80388"/>
    <lineage>
        <taxon>Eukaryota</taxon>
        <taxon>Fungi</taxon>
        <taxon>Dikarya</taxon>
        <taxon>Ascomycota</taxon>
        <taxon>Pezizomycotina</taxon>
        <taxon>Sordariomycetes</taxon>
        <taxon>Hypocreomycetidae</taxon>
        <taxon>Hypocreales</taxon>
        <taxon>Stachybotryaceae</taxon>
        <taxon>Stachybotrys</taxon>
    </lineage>
</organism>
<comment type="caution">
    <text evidence="3">The sequence shown here is derived from an EMBL/GenBank/DDBJ whole genome shotgun (WGS) entry which is preliminary data.</text>
</comment>
<evidence type="ECO:0000313" key="3">
    <source>
        <dbReference type="EMBL" id="KAH7305049.1"/>
    </source>
</evidence>
<dbReference type="Proteomes" id="UP000813444">
    <property type="component" value="Unassembled WGS sequence"/>
</dbReference>
<dbReference type="AlphaFoldDB" id="A0A8K0SJT1"/>
<keyword evidence="2" id="KW-0732">Signal</keyword>
<feature type="transmembrane region" description="Helical" evidence="1">
    <location>
        <begin position="132"/>
        <end position="151"/>
    </location>
</feature>
<evidence type="ECO:0000256" key="2">
    <source>
        <dbReference type="SAM" id="SignalP"/>
    </source>
</evidence>
<feature type="chain" id="PRO_5035482590" description="Autophagy-related protein" evidence="2">
    <location>
        <begin position="18"/>
        <end position="350"/>
    </location>
</feature>
<feature type="transmembrane region" description="Helical" evidence="1">
    <location>
        <begin position="228"/>
        <end position="251"/>
    </location>
</feature>
<keyword evidence="1" id="KW-0472">Membrane</keyword>
<keyword evidence="1" id="KW-1133">Transmembrane helix</keyword>